<dbReference type="WBParaSite" id="BPAG_0000084201-mRNA-1">
    <property type="protein sequence ID" value="BPAG_0000084201-mRNA-1"/>
    <property type="gene ID" value="BPAG_0000084201"/>
</dbReference>
<reference evidence="1 2" key="2">
    <citation type="submission" date="2018-11" db="EMBL/GenBank/DDBJ databases">
        <authorList>
            <consortium name="Pathogen Informatics"/>
        </authorList>
    </citation>
    <scope>NUCLEOTIDE SEQUENCE [LARGE SCALE GENOMIC DNA]</scope>
</reference>
<organism evidence="3">
    <name type="scientific">Brugia pahangi</name>
    <name type="common">Filarial nematode worm</name>
    <dbReference type="NCBI Taxonomy" id="6280"/>
    <lineage>
        <taxon>Eukaryota</taxon>
        <taxon>Metazoa</taxon>
        <taxon>Ecdysozoa</taxon>
        <taxon>Nematoda</taxon>
        <taxon>Chromadorea</taxon>
        <taxon>Rhabditida</taxon>
        <taxon>Spirurina</taxon>
        <taxon>Spiruromorpha</taxon>
        <taxon>Filarioidea</taxon>
        <taxon>Onchocercidae</taxon>
        <taxon>Brugia</taxon>
    </lineage>
</organism>
<dbReference type="Proteomes" id="UP000278627">
    <property type="component" value="Unassembled WGS sequence"/>
</dbReference>
<gene>
    <name evidence="1" type="ORF">BPAG_LOCUS843</name>
</gene>
<dbReference type="EMBL" id="UZAD01000047">
    <property type="protein sequence ID" value="VDN82029.1"/>
    <property type="molecule type" value="Genomic_DNA"/>
</dbReference>
<protein>
    <submittedName>
        <fullName evidence="1 3">Uncharacterized protein</fullName>
    </submittedName>
</protein>
<sequence length="64" mass="7454">MHQLARDITSACKRHAPACNRHYISLQETCTSLQETLHQLARDITLDYIKCPFFRDVKNSLHNV</sequence>
<name>A0A0N4SYM7_BRUPA</name>
<reference evidence="3" key="1">
    <citation type="submission" date="2017-02" db="UniProtKB">
        <authorList>
            <consortium name="WormBaseParasite"/>
        </authorList>
    </citation>
    <scope>IDENTIFICATION</scope>
</reference>
<evidence type="ECO:0000313" key="3">
    <source>
        <dbReference type="WBParaSite" id="BPAG_0000084201-mRNA-1"/>
    </source>
</evidence>
<keyword evidence="2" id="KW-1185">Reference proteome</keyword>
<evidence type="ECO:0000313" key="2">
    <source>
        <dbReference type="Proteomes" id="UP000278627"/>
    </source>
</evidence>
<proteinExistence type="predicted"/>
<accession>A0A0N4SYM7</accession>
<evidence type="ECO:0000313" key="1">
    <source>
        <dbReference type="EMBL" id="VDN82029.1"/>
    </source>
</evidence>
<dbReference type="AlphaFoldDB" id="A0A0N4SYM7"/>